<gene>
    <name evidence="1" type="ORF">Taro_020386</name>
</gene>
<proteinExistence type="predicted"/>
<keyword evidence="2" id="KW-1185">Reference proteome</keyword>
<organism evidence="1 2">
    <name type="scientific">Colocasia esculenta</name>
    <name type="common">Wild taro</name>
    <name type="synonym">Arum esculentum</name>
    <dbReference type="NCBI Taxonomy" id="4460"/>
    <lineage>
        <taxon>Eukaryota</taxon>
        <taxon>Viridiplantae</taxon>
        <taxon>Streptophyta</taxon>
        <taxon>Embryophyta</taxon>
        <taxon>Tracheophyta</taxon>
        <taxon>Spermatophyta</taxon>
        <taxon>Magnoliopsida</taxon>
        <taxon>Liliopsida</taxon>
        <taxon>Araceae</taxon>
        <taxon>Aroideae</taxon>
        <taxon>Colocasieae</taxon>
        <taxon>Colocasia</taxon>
    </lineage>
</organism>
<protein>
    <submittedName>
        <fullName evidence="1">Uncharacterized protein</fullName>
    </submittedName>
</protein>
<dbReference type="AlphaFoldDB" id="A0A843UYN7"/>
<accession>A0A843UYN7</accession>
<name>A0A843UYN7_COLES</name>
<evidence type="ECO:0000313" key="1">
    <source>
        <dbReference type="EMBL" id="MQL87836.1"/>
    </source>
</evidence>
<reference evidence="1" key="1">
    <citation type="submission" date="2017-07" db="EMBL/GenBank/DDBJ databases">
        <title>Taro Niue Genome Assembly and Annotation.</title>
        <authorList>
            <person name="Atibalentja N."/>
            <person name="Keating K."/>
            <person name="Fields C.J."/>
        </authorList>
    </citation>
    <scope>NUCLEOTIDE SEQUENCE</scope>
    <source>
        <strain evidence="1">Niue_2</strain>
        <tissue evidence="1">Leaf</tissue>
    </source>
</reference>
<sequence>MFFGEEVLQTLELRSLDGIRRSVSTHRQTVSTPLASTVLTASWDSHLVSTHRQLEAPFFHLSTHHLHLLLSPLLPAVDRSSWGDRGVRDGFGSGEETHGMYVIFVKNCDLGRVSLMPGFEGTLHDPSIGSLFSGFSLMFCDEGKCFPSLDLGIMGWIALGSSLGPYQLLEAEELNIKGC</sequence>
<dbReference type="EMBL" id="NMUH01001009">
    <property type="protein sequence ID" value="MQL87836.1"/>
    <property type="molecule type" value="Genomic_DNA"/>
</dbReference>
<comment type="caution">
    <text evidence="1">The sequence shown here is derived from an EMBL/GenBank/DDBJ whole genome shotgun (WGS) entry which is preliminary data.</text>
</comment>
<evidence type="ECO:0000313" key="2">
    <source>
        <dbReference type="Proteomes" id="UP000652761"/>
    </source>
</evidence>
<dbReference type="Proteomes" id="UP000652761">
    <property type="component" value="Unassembled WGS sequence"/>
</dbReference>